<dbReference type="RefSeq" id="WP_157289730.1">
    <property type="nucleotide sequence ID" value="NZ_WQRF01000001.1"/>
</dbReference>
<protein>
    <submittedName>
        <fullName evidence="2">Uncharacterized protein</fullName>
    </submittedName>
</protein>
<dbReference type="AlphaFoldDB" id="A0A7X3FQS8"/>
<accession>A0A7X3FQS8</accession>
<keyword evidence="1" id="KW-0175">Coiled coil</keyword>
<dbReference type="Proteomes" id="UP000438106">
    <property type="component" value="Unassembled WGS sequence"/>
</dbReference>
<gene>
    <name evidence="2" type="ORF">GO014_07640</name>
</gene>
<evidence type="ECO:0000313" key="2">
    <source>
        <dbReference type="EMBL" id="MVS98890.1"/>
    </source>
</evidence>
<sequence length="70" mass="7593">MHITDGELGLAMGVGAAIRNIERNASNIIAQRDRQLAAAQRKIAALEAELNGLRRDRASSNLALLQSLKR</sequence>
<feature type="coiled-coil region" evidence="1">
    <location>
        <begin position="29"/>
        <end position="63"/>
    </location>
</feature>
<comment type="caution">
    <text evidence="2">The sequence shown here is derived from an EMBL/GenBank/DDBJ whole genome shotgun (WGS) entry which is preliminary data.</text>
</comment>
<keyword evidence="3" id="KW-1185">Reference proteome</keyword>
<reference evidence="2 3" key="1">
    <citation type="submission" date="2019-12" db="EMBL/GenBank/DDBJ databases">
        <title>Devosia maris sp. nov., isolated from the deep seawater.</title>
        <authorList>
            <person name="Liu Y."/>
        </authorList>
    </citation>
    <scope>NUCLEOTIDE SEQUENCE [LARGE SCALE GENOMIC DNA]</scope>
    <source>
        <strain evidence="2 3">L53-10-65</strain>
    </source>
</reference>
<dbReference type="EMBL" id="WQRF01000001">
    <property type="protein sequence ID" value="MVS98890.1"/>
    <property type="molecule type" value="Genomic_DNA"/>
</dbReference>
<organism evidence="2 3">
    <name type="scientific">Devosia marina</name>
    <dbReference type="NCBI Taxonomy" id="2683198"/>
    <lineage>
        <taxon>Bacteria</taxon>
        <taxon>Pseudomonadati</taxon>
        <taxon>Pseudomonadota</taxon>
        <taxon>Alphaproteobacteria</taxon>
        <taxon>Hyphomicrobiales</taxon>
        <taxon>Devosiaceae</taxon>
        <taxon>Devosia</taxon>
    </lineage>
</organism>
<evidence type="ECO:0000256" key="1">
    <source>
        <dbReference type="SAM" id="Coils"/>
    </source>
</evidence>
<name>A0A7X3FQS8_9HYPH</name>
<evidence type="ECO:0000313" key="3">
    <source>
        <dbReference type="Proteomes" id="UP000438106"/>
    </source>
</evidence>
<proteinExistence type="predicted"/>